<dbReference type="GO" id="GO:0020037">
    <property type="term" value="F:heme binding"/>
    <property type="evidence" value="ECO:0007669"/>
    <property type="project" value="InterPro"/>
</dbReference>
<gene>
    <name evidence="3" type="primary">tpo</name>
</gene>
<dbReference type="Gene3D" id="1.10.640.10">
    <property type="entry name" value="Haem peroxidase domain superfamily, animal type"/>
    <property type="match status" value="2"/>
</dbReference>
<feature type="binding site" description="axial binding residue" evidence="1">
    <location>
        <position position="498"/>
    </location>
    <ligand>
        <name>heme b</name>
        <dbReference type="ChEBI" id="CHEBI:60344"/>
    </ligand>
    <ligandPart>
        <name>Fe</name>
        <dbReference type="ChEBI" id="CHEBI:18248"/>
    </ligandPart>
</feature>
<dbReference type="InterPro" id="IPR037120">
    <property type="entry name" value="Haem_peroxidase_sf_animal"/>
</dbReference>
<evidence type="ECO:0000313" key="3">
    <source>
        <dbReference type="RefSeq" id="XP_031436812.1"/>
    </source>
</evidence>
<reference evidence="3" key="1">
    <citation type="submission" date="2025-08" db="UniProtKB">
        <authorList>
            <consortium name="RefSeq"/>
        </authorList>
    </citation>
    <scope>IDENTIFICATION</scope>
</reference>
<dbReference type="Proteomes" id="UP000515152">
    <property type="component" value="Chromosome 14"/>
</dbReference>
<dbReference type="GO" id="GO:0046872">
    <property type="term" value="F:metal ion binding"/>
    <property type="evidence" value="ECO:0007669"/>
    <property type="project" value="UniProtKB-KW"/>
</dbReference>
<dbReference type="Pfam" id="PF03098">
    <property type="entry name" value="An_peroxidase"/>
    <property type="match status" value="2"/>
</dbReference>
<keyword evidence="3" id="KW-0560">Oxidoreductase</keyword>
<evidence type="ECO:0000313" key="2">
    <source>
        <dbReference type="Proteomes" id="UP000515152"/>
    </source>
</evidence>
<keyword evidence="1" id="KW-0408">Iron</keyword>
<evidence type="ECO:0000256" key="1">
    <source>
        <dbReference type="PIRSR" id="PIRSR619791-2"/>
    </source>
</evidence>
<dbReference type="GO" id="GO:0004601">
    <property type="term" value="F:peroxidase activity"/>
    <property type="evidence" value="ECO:0007669"/>
    <property type="project" value="UniProtKB-KW"/>
</dbReference>
<dbReference type="GeneID" id="105909411"/>
<keyword evidence="1" id="KW-0479">Metal-binding</keyword>
<dbReference type="KEGG" id="char:105909411"/>
<dbReference type="CTD" id="7173"/>
<organism evidence="2 3">
    <name type="scientific">Clupea harengus</name>
    <name type="common">Atlantic herring</name>
    <dbReference type="NCBI Taxonomy" id="7950"/>
    <lineage>
        <taxon>Eukaryota</taxon>
        <taxon>Metazoa</taxon>
        <taxon>Chordata</taxon>
        <taxon>Craniata</taxon>
        <taxon>Vertebrata</taxon>
        <taxon>Euteleostomi</taxon>
        <taxon>Actinopterygii</taxon>
        <taxon>Neopterygii</taxon>
        <taxon>Teleostei</taxon>
        <taxon>Clupei</taxon>
        <taxon>Clupeiformes</taxon>
        <taxon>Clupeoidei</taxon>
        <taxon>Clupeidae</taxon>
        <taxon>Clupea</taxon>
    </lineage>
</organism>
<dbReference type="RefSeq" id="XP_031436812.1">
    <property type="nucleotide sequence ID" value="XM_031580952.1"/>
</dbReference>
<dbReference type="InterPro" id="IPR019791">
    <property type="entry name" value="Haem_peroxidase_animal"/>
</dbReference>
<dbReference type="SUPFAM" id="SSF48113">
    <property type="entry name" value="Heme-dependent peroxidases"/>
    <property type="match status" value="2"/>
</dbReference>
<sequence>MTLHLIKAKASRRHKRAFAVTEYLSVEEVELIANWSGCPAPVQSARCPQGEHSNKYRSIDGVCNNRNNPLWGAANTPLARWLPAEYEDKESQPKGWNTGRQYAGFQLPPVREVSNKIMQGSASKPVLEDEAYSQMLVDWGQYIDHDISFTPQSSRRSSTSVPNGPDCLSMCENANQCFPIEPVLRFSVFWGEQPVLRFSVFWGEQPVLRFSVFWGEQPVLRFSVFWGEQPVLRFSVFWGEQPVLFHGTPDMRKPLDAECLEHPKTVQTARIPAEEQLFGRKGCLPFFRSSPACLSVEKSGPRRDLQQMLQRQQTNSVTSFLDASTVYGHGPALQSLLRDRASSAGLLAVNHRFADHGGRPFLPSVANNTPSACFQEPGGDGGGAGAGSERVECFLAGDSRVNEVLPLSALHTLWVREHNRVAATLKALNPQWSAEITYQESRKIIGALHQIITMRDYVPKIIGQEAFDQYVGPYRGYDDSVNPSVSNVFATAAFRFGHATIAAVLTRLNESLQEHPLFPSLQLHQTFFSPWRIVRQGGLDPVIRGLLARPAAKVTRDHLMSQELTERLVMLTIPETLDLAALNLQRGRDHALPGYNEWKRFCGFDRAQTPTDLGKVLNDWRLVEKIMELYGHPDNIDVWLGGLLEEVLPGARTGPLFACLIGKQMKALRQGDRFWWESPGVFTQDQRAEVMKHSLSRVICDNSGIEVVPSDAFRLDRGPQDLLPCKTVPSMNLEAWRESLNQGLGLSILTSSFTFPISAKC</sequence>
<dbReference type="PANTHER" id="PTHR11475">
    <property type="entry name" value="OXIDASE/PEROXIDASE"/>
    <property type="match status" value="1"/>
</dbReference>
<dbReference type="PROSITE" id="PS50292">
    <property type="entry name" value="PEROXIDASE_3"/>
    <property type="match status" value="1"/>
</dbReference>
<protein>
    <submittedName>
        <fullName evidence="3">Thyroid peroxidase</fullName>
    </submittedName>
</protein>
<keyword evidence="1" id="KW-0349">Heme</keyword>
<keyword evidence="2" id="KW-1185">Reference proteome</keyword>
<keyword evidence="3" id="KW-0575">Peroxidase</keyword>
<proteinExistence type="predicted"/>
<dbReference type="GO" id="GO:0006979">
    <property type="term" value="P:response to oxidative stress"/>
    <property type="evidence" value="ECO:0007669"/>
    <property type="project" value="InterPro"/>
</dbReference>
<dbReference type="GO" id="GO:0005615">
    <property type="term" value="C:extracellular space"/>
    <property type="evidence" value="ECO:0007669"/>
    <property type="project" value="TreeGrafter"/>
</dbReference>
<accession>A0A6P8GN04</accession>
<dbReference type="FunFam" id="1.10.640.10:FF:000010">
    <property type="entry name" value="Thyroid peroxidase"/>
    <property type="match status" value="1"/>
</dbReference>
<dbReference type="PANTHER" id="PTHR11475:SF60">
    <property type="entry name" value="THYROID PEROXIDASE"/>
    <property type="match status" value="1"/>
</dbReference>
<dbReference type="OrthoDB" id="823504at2759"/>
<name>A0A6P8GN04_CLUHA</name>
<dbReference type="InterPro" id="IPR010255">
    <property type="entry name" value="Haem_peroxidase_sf"/>
</dbReference>
<dbReference type="AlphaFoldDB" id="A0A6P8GN04"/>